<sequence length="445" mass="48526">MTRNAITGHYLAEVARRGVGPAELTDATQRHLDLEATSYRGRTLPRPAFLDRAEVARLDEDLRNLQDALYALPHRLFGGDIGAFARAAGMNPDQVTAVLRGRGPAPTRMGRADIYHDGEHFRLMELNLGSALGGLDNAMVNPTFLTHPFFAEFVAEHGLAYVDTIEELVRTLLVESDVPAGQRPLVAAVDWPASFDGLEERLKASAAVMAPFGVDVVPCHLGMLEFHDGRVWLRGRPVDVVYRLFLIEDLLDPAGPGLVEPVLRAVERGEVRIFAPMDAELYGNKAALAMVADEANRHHFSPAQRASLDRLLPWTQVVRDGDVTVDGARVDLRGYAVAERENLILKPTLLHGGLGVVPGWETDAGEWLAHLDGAMTGHHVLQRRIRGVPELFPTADGLERRLLNWGVFTSSQGYAGAFVRGTTDLEDGIVNVAAGATLGCTFHEA</sequence>
<dbReference type="EMBL" id="JADOUF010000001">
    <property type="protein sequence ID" value="MBG6135586.1"/>
    <property type="molecule type" value="Genomic_DNA"/>
</dbReference>
<dbReference type="SUPFAM" id="SSF56059">
    <property type="entry name" value="Glutathione synthetase ATP-binding domain-like"/>
    <property type="match status" value="1"/>
</dbReference>
<name>A0A8J7GRF6_9ACTN</name>
<protein>
    <submittedName>
        <fullName evidence="1">Uncharacterized protein</fullName>
    </submittedName>
</protein>
<evidence type="ECO:0000313" key="2">
    <source>
        <dbReference type="Proteomes" id="UP000622552"/>
    </source>
</evidence>
<dbReference type="AlphaFoldDB" id="A0A8J7GRF6"/>
<dbReference type="RefSeq" id="WP_197002677.1">
    <property type="nucleotide sequence ID" value="NZ_BONS01000002.1"/>
</dbReference>
<keyword evidence="2" id="KW-1185">Reference proteome</keyword>
<organism evidence="1 2">
    <name type="scientific">Longispora fulva</name>
    <dbReference type="NCBI Taxonomy" id="619741"/>
    <lineage>
        <taxon>Bacteria</taxon>
        <taxon>Bacillati</taxon>
        <taxon>Actinomycetota</taxon>
        <taxon>Actinomycetes</taxon>
        <taxon>Micromonosporales</taxon>
        <taxon>Micromonosporaceae</taxon>
        <taxon>Longispora</taxon>
    </lineage>
</organism>
<accession>A0A8J7GRF6</accession>
<gene>
    <name evidence="1" type="ORF">IW245_001780</name>
</gene>
<evidence type="ECO:0000313" key="1">
    <source>
        <dbReference type="EMBL" id="MBG6135586.1"/>
    </source>
</evidence>
<proteinExistence type="predicted"/>
<comment type="caution">
    <text evidence="1">The sequence shown here is derived from an EMBL/GenBank/DDBJ whole genome shotgun (WGS) entry which is preliminary data.</text>
</comment>
<reference evidence="1" key="1">
    <citation type="submission" date="2020-11" db="EMBL/GenBank/DDBJ databases">
        <title>Sequencing the genomes of 1000 actinobacteria strains.</title>
        <authorList>
            <person name="Klenk H.-P."/>
        </authorList>
    </citation>
    <scope>NUCLEOTIDE SEQUENCE</scope>
    <source>
        <strain evidence="1">DSM 45356</strain>
    </source>
</reference>
<dbReference type="Proteomes" id="UP000622552">
    <property type="component" value="Unassembled WGS sequence"/>
</dbReference>